<sequence length="1167" mass="120183">MKIRAGLLSFFLLCSTYIYSQRYWVASTSSNWNNTANWSATSGGIGGASVPGASDAVVFNGAGGLQGNCILDIAPTVSSVTVNGYSGTIDLNGFNLISSGTTAATFTTGLITNGGAPATITINTTGIATFNGTHFGISTAIAPLVTCTASQVYLNGSIFFGTTYLEKTGGTNNLGSGGNTFHGTTTLANSGSAYLATGFSSPDVFNADLTVTNTGSSFIGLADNTLNNMFNGNIIVNSSGSGSGFFSGILFANGPGATGTKSSYLANGKTISVGTGYTSGTLSLAGFHQADAATALSLTTTGSSVLYIGPSTAFAGNVMFKAPQVYLQGCTYSGTAYLEKSGGTNNLGTGGNTFQSAATIVNSGSAFLATGYNNADTFNGDLIVTNTGTGWVAMADNASASIFNGNITVNSTNAGANAGITFGNGPGTNVAATLASGKTITVGSGFSAGKLLLRRFVQSGSTAQNLTFTGTAALYLGPYSTFNGAVTFITPQVYLQGATYNNTSYIQKNGGTNNAGAGGNIFNSTTTLVNSGSGWLETATTTADIFNGDVTLTNTGSSIISMASATAGNMFNGNIIVNSTSGIGIRFANNTTTGAATLASGKTITVGSTGFSAGTLTLQKFTQSGSTAQNMALTGTATLTLGPSSVFNGNIIFTGPRILLNGSIYNGTASITKNGTTTNTCDGGNVFNATTSLTNSSDAIWLFANITGDTFNGPVTFSQTSTGALQPAYNGTNSFYDNLIVSSANVVTLGSGTGVVQFAGSNNQTITSASSIPVIQRLTMSKASGANTITLNTPINIGSTATLTTGIINTTTSNYLNFLAGSTVNGASNASYINGPVRKTGNTAFIFPTGNASTYRSIAISAPAVGSDVFTAQYFKTSQAFGDQSTFTAPLVRVSGCEYWTLDRTVGTSNVNVTLSWNSSGCTGPYITDLSALLVARWNGSAWVTQGNGGTSGDATAGTIVTTPAVTTFSPFALGSTSPNNPLPVKLLSFTADQKGDKVLLEWKTVWEKDNDFFVIERSSDGLNYHTVGRQPASGNSSIIQHYIMEDHTPYLGRSYYRIKQTDVNGATEYLDTKTITIRKEENISVFPNPFDGENINFLVTGFKEGKCNYLILDISGVQRLSGEVLISGKENDPYKEKLSEALAAGIYYLQLYKDNFSKTIKLIVRP</sequence>
<protein>
    <submittedName>
        <fullName evidence="1">Por secretion system C-terminal sorting domain-containing protein</fullName>
    </submittedName>
</protein>
<organism evidence="1 2">
    <name type="scientific">Ohtaekwangia koreensis</name>
    <dbReference type="NCBI Taxonomy" id="688867"/>
    <lineage>
        <taxon>Bacteria</taxon>
        <taxon>Pseudomonadati</taxon>
        <taxon>Bacteroidota</taxon>
        <taxon>Cytophagia</taxon>
        <taxon>Cytophagales</taxon>
        <taxon>Fulvivirgaceae</taxon>
        <taxon>Ohtaekwangia</taxon>
    </lineage>
</organism>
<dbReference type="EMBL" id="FUZU01000003">
    <property type="protein sequence ID" value="SKC81463.1"/>
    <property type="molecule type" value="Genomic_DNA"/>
</dbReference>
<dbReference type="NCBIfam" id="TIGR04183">
    <property type="entry name" value="Por_Secre_tail"/>
    <property type="match status" value="1"/>
</dbReference>
<accession>A0A1T5LZY4</accession>
<name>A0A1T5LZY4_9BACT</name>
<dbReference type="Proteomes" id="UP000190961">
    <property type="component" value="Unassembled WGS sequence"/>
</dbReference>
<dbReference type="STRING" id="688867.SAMN05660236_3955"/>
<dbReference type="OrthoDB" id="863479at2"/>
<proteinExistence type="predicted"/>
<evidence type="ECO:0000313" key="2">
    <source>
        <dbReference type="Proteomes" id="UP000190961"/>
    </source>
</evidence>
<dbReference type="InterPro" id="IPR026444">
    <property type="entry name" value="Secre_tail"/>
</dbReference>
<dbReference type="AlphaFoldDB" id="A0A1T5LZY4"/>
<gene>
    <name evidence="1" type="ORF">SAMN05660236_3955</name>
</gene>
<dbReference type="RefSeq" id="WP_079688528.1">
    <property type="nucleotide sequence ID" value="NZ_FUZU01000003.1"/>
</dbReference>
<keyword evidence="2" id="KW-1185">Reference proteome</keyword>
<evidence type="ECO:0000313" key="1">
    <source>
        <dbReference type="EMBL" id="SKC81463.1"/>
    </source>
</evidence>
<reference evidence="1 2" key="1">
    <citation type="submission" date="2017-02" db="EMBL/GenBank/DDBJ databases">
        <authorList>
            <person name="Peterson S.W."/>
        </authorList>
    </citation>
    <scope>NUCLEOTIDE SEQUENCE [LARGE SCALE GENOMIC DNA]</scope>
    <source>
        <strain evidence="1 2">DSM 25262</strain>
    </source>
</reference>